<evidence type="ECO:0000259" key="1">
    <source>
        <dbReference type="Pfam" id="PF00248"/>
    </source>
</evidence>
<dbReference type="PANTHER" id="PTHR11732">
    <property type="entry name" value="ALDO/KETO REDUCTASE"/>
    <property type="match status" value="1"/>
</dbReference>
<organism evidence="2">
    <name type="scientific">Cucumis melo</name>
    <name type="common">Muskmelon</name>
    <dbReference type="NCBI Taxonomy" id="3656"/>
    <lineage>
        <taxon>Eukaryota</taxon>
        <taxon>Viridiplantae</taxon>
        <taxon>Streptophyta</taxon>
        <taxon>Embryophyta</taxon>
        <taxon>Tracheophyta</taxon>
        <taxon>Spermatophyta</taxon>
        <taxon>Magnoliopsida</taxon>
        <taxon>eudicotyledons</taxon>
        <taxon>Gunneridae</taxon>
        <taxon>Pentapetalae</taxon>
        <taxon>rosids</taxon>
        <taxon>fabids</taxon>
        <taxon>Cucurbitales</taxon>
        <taxon>Cucurbitaceae</taxon>
        <taxon>Benincaseae</taxon>
        <taxon>Cucumis</taxon>
    </lineage>
</organism>
<dbReference type="GO" id="GO:0016491">
    <property type="term" value="F:oxidoreductase activity"/>
    <property type="evidence" value="ECO:0007669"/>
    <property type="project" value="InterPro"/>
</dbReference>
<dbReference type="InterPro" id="IPR020471">
    <property type="entry name" value="AKR"/>
</dbReference>
<sequence>MAITLNSGFKMPVIGLGVWRMEKQQVRDLIINAIKIGYRHFDCAGCVEIVGGIECQNNRHQFQAFPVISGNYNCWSSFNSGHFKLITKNEAEAGEALAEAFKSGLVKREELFITTKVSLILNSYFSAFESFFTFKQLGASG</sequence>
<protein>
    <recommendedName>
        <fullName evidence="1">NADP-dependent oxidoreductase domain-containing protein</fullName>
    </recommendedName>
</protein>
<dbReference type="Pfam" id="PF00248">
    <property type="entry name" value="Aldo_ket_red"/>
    <property type="match status" value="1"/>
</dbReference>
<dbReference type="InterPro" id="IPR023210">
    <property type="entry name" value="NADP_OxRdtase_dom"/>
</dbReference>
<dbReference type="AlphaFoldDB" id="A0A9I9CFH6"/>
<evidence type="ECO:0000313" key="2">
    <source>
        <dbReference type="EnsemblPlants" id="MELO3C002787.2.1"/>
    </source>
</evidence>
<dbReference type="Gramene" id="MELO3C002787.2.1">
    <property type="protein sequence ID" value="MELO3C002787.2.1"/>
    <property type="gene ID" value="MELO3C002787.2"/>
</dbReference>
<reference evidence="2" key="1">
    <citation type="submission" date="2023-03" db="UniProtKB">
        <authorList>
            <consortium name="EnsemblPlants"/>
        </authorList>
    </citation>
    <scope>IDENTIFICATION</scope>
</reference>
<name>A0A9I9CFH6_CUCME</name>
<dbReference type="Gene3D" id="3.20.20.100">
    <property type="entry name" value="NADP-dependent oxidoreductase domain"/>
    <property type="match status" value="1"/>
</dbReference>
<dbReference type="InterPro" id="IPR036812">
    <property type="entry name" value="NAD(P)_OxRdtase_dom_sf"/>
</dbReference>
<dbReference type="SUPFAM" id="SSF51430">
    <property type="entry name" value="NAD(P)-linked oxidoreductase"/>
    <property type="match status" value="2"/>
</dbReference>
<dbReference type="EnsemblPlants" id="MELO3C002787.2.1">
    <property type="protein sequence ID" value="MELO3C002787.2.1"/>
    <property type="gene ID" value="MELO3C002787.2"/>
</dbReference>
<accession>A0A9I9CFH6</accession>
<proteinExistence type="predicted"/>
<feature type="domain" description="NADP-dependent oxidoreductase" evidence="1">
    <location>
        <begin position="14"/>
        <end position="117"/>
    </location>
</feature>